<evidence type="ECO:0000256" key="3">
    <source>
        <dbReference type="ARBA" id="ARBA00022837"/>
    </source>
</evidence>
<dbReference type="InterPro" id="IPR014718">
    <property type="entry name" value="GH-type_carb-bd"/>
</dbReference>
<dbReference type="GO" id="GO:0016798">
    <property type="term" value="F:hydrolase activity, acting on glycosyl bonds"/>
    <property type="evidence" value="ECO:0007669"/>
    <property type="project" value="UniProtKB-KW"/>
</dbReference>
<dbReference type="PANTHER" id="PTHR12143:SF39">
    <property type="entry name" value="SECRETED PROTEIN"/>
    <property type="match status" value="1"/>
</dbReference>
<evidence type="ECO:0000259" key="5">
    <source>
        <dbReference type="Pfam" id="PF17678"/>
    </source>
</evidence>
<keyword evidence="6" id="KW-0378">Hydrolase</keyword>
<dbReference type="InterPro" id="IPR008928">
    <property type="entry name" value="6-hairpin_glycosidase_sf"/>
</dbReference>
<comment type="subunit">
    <text evidence="2">Monomer.</text>
</comment>
<keyword evidence="6" id="KW-0326">Glycosidase</keyword>
<dbReference type="InterPro" id="IPR005887">
    <property type="entry name" value="GH92_a_mannosidase_put"/>
</dbReference>
<evidence type="ECO:0000313" key="7">
    <source>
        <dbReference type="Proteomes" id="UP001257234"/>
    </source>
</evidence>
<dbReference type="NCBIfam" id="TIGR01180">
    <property type="entry name" value="aman2_put"/>
    <property type="match status" value="1"/>
</dbReference>
<evidence type="ECO:0000259" key="4">
    <source>
        <dbReference type="Pfam" id="PF07971"/>
    </source>
</evidence>
<dbReference type="Pfam" id="PF17678">
    <property type="entry name" value="Glyco_hydro_92N"/>
    <property type="match status" value="1"/>
</dbReference>
<feature type="domain" description="Glycosyl hydrolase family 92" evidence="4">
    <location>
        <begin position="267"/>
        <end position="724"/>
    </location>
</feature>
<comment type="caution">
    <text evidence="6">The sequence shown here is derived from an EMBL/GenBank/DDBJ whole genome shotgun (WGS) entry which is preliminary data.</text>
</comment>
<evidence type="ECO:0000313" key="6">
    <source>
        <dbReference type="EMBL" id="MDR5589035.1"/>
    </source>
</evidence>
<accession>A0ABU1EKX7</accession>
<dbReference type="Gene3D" id="1.20.1050.60">
    <property type="entry name" value="alpha-1,2-mannosidase"/>
    <property type="match status" value="1"/>
</dbReference>
<dbReference type="Pfam" id="PF07971">
    <property type="entry name" value="Glyco_hydro_92"/>
    <property type="match status" value="1"/>
</dbReference>
<keyword evidence="7" id="KW-1185">Reference proteome</keyword>
<reference evidence="7" key="1">
    <citation type="submission" date="2023-07" db="EMBL/GenBank/DDBJ databases">
        <title>Christiangramia sp. SM2212., a novel bacterium of the family Flavobacteriaceae isolated from the sea sediment.</title>
        <authorList>
            <person name="Wang J."/>
            <person name="Zhang X."/>
        </authorList>
    </citation>
    <scope>NUCLEOTIDE SEQUENCE [LARGE SCALE GENOMIC DNA]</scope>
    <source>
        <strain evidence="7">SM2212</strain>
    </source>
</reference>
<proteinExistence type="predicted"/>
<dbReference type="InterPro" id="IPR050883">
    <property type="entry name" value="PNGase"/>
</dbReference>
<dbReference type="Gene3D" id="1.20.1610.10">
    <property type="entry name" value="alpha-1,2-mannosidases domains"/>
    <property type="match status" value="1"/>
</dbReference>
<dbReference type="InterPro" id="IPR041371">
    <property type="entry name" value="GH92_N"/>
</dbReference>
<dbReference type="PANTHER" id="PTHR12143">
    <property type="entry name" value="PEPTIDE N-GLYCANASE PNGASE -RELATED"/>
    <property type="match status" value="1"/>
</dbReference>
<evidence type="ECO:0000256" key="1">
    <source>
        <dbReference type="ARBA" id="ARBA00001913"/>
    </source>
</evidence>
<sequence>MNTKNPILIIGLLFIFFSCSSQERAESMKSQSTNKSGYDYVNTFIGTAPLLDEEIIGYTPPKDWRVWAGLTYPGASLPNALVQVSPITEYGSGAGYEYEDNEILGFTHTNKGHWNLCNIPVLPLSSNAVAPFKATFNHEEENSAPGYYQVKLQDYNINVRLTSSLRAAVHEYEFMDSGEKRILFDLGTANNRVSTWEIEKVSSNELKGFQQVGGDKIHFYATLDSEIKGIESTNQGERDGYSVITLNDSGKSTVTLKIGLSYVSTENAKENLDREIGEKSFDDIMNEGKKTWTEFLDQIQVEGGSEKEKEMFYTSLYRSFLWPALRSDINGEFVDIEGKVRNEGFRYYTKPSLWDTYRNKVVLLEIMRPDVTTDIIKSLINRGEITGFIPTFFHGDHAASFITGAYKRGIRDFDVQKAYKLLLNNAYKEGGTRPHIKEYIELGYISTPEIKDPNTETKAKAGVSKTLEFAYDDYSLSLLAEEMKDSEHQKDLFARSMNYKNVFDKKTNFMRGRLENGDWVSPFNAEYPYYEYMYREANAWQVSFYTPHDMPGLVELYGGKEKFEEKLDSLFSYKWNPKHIARNVSGFMGQYSQGNQPAHEAPFSYYFIDKPEKSQAIIDKLLSDYYGIGEEGLALSGMDDAGEMSSWYVFSALGLYPFSPSDPEYLVTIPIFDSVTWNTTDGKSLKIQNEGGTRKVKDIRVNGNVIDGYFISHDLFKNGGEVIVETN</sequence>
<keyword evidence="3" id="KW-0106">Calcium</keyword>
<name>A0ABU1EKX7_9FLAO</name>
<dbReference type="PROSITE" id="PS51257">
    <property type="entry name" value="PROKAR_LIPOPROTEIN"/>
    <property type="match status" value="1"/>
</dbReference>
<dbReference type="EC" id="3.2.1.-" evidence="6"/>
<protein>
    <submittedName>
        <fullName evidence="6">GH92 family glycosyl hydrolase</fullName>
        <ecNumber evidence="6">3.2.1.-</ecNumber>
    </submittedName>
</protein>
<gene>
    <name evidence="6" type="ORF">RE431_00180</name>
</gene>
<evidence type="ECO:0000256" key="2">
    <source>
        <dbReference type="ARBA" id="ARBA00011245"/>
    </source>
</evidence>
<dbReference type="Gene3D" id="2.70.98.10">
    <property type="match status" value="1"/>
</dbReference>
<dbReference type="EMBL" id="JAVJIU010000001">
    <property type="protein sequence ID" value="MDR5589035.1"/>
    <property type="molecule type" value="Genomic_DNA"/>
</dbReference>
<dbReference type="Gene3D" id="3.30.2080.10">
    <property type="entry name" value="GH92 mannosidase domain"/>
    <property type="match status" value="1"/>
</dbReference>
<dbReference type="RefSeq" id="WP_309559937.1">
    <property type="nucleotide sequence ID" value="NZ_JAVJIU010000001.1"/>
</dbReference>
<organism evidence="6 7">
    <name type="scientific">Christiangramia sediminicola</name>
    <dbReference type="NCBI Taxonomy" id="3073267"/>
    <lineage>
        <taxon>Bacteria</taxon>
        <taxon>Pseudomonadati</taxon>
        <taxon>Bacteroidota</taxon>
        <taxon>Flavobacteriia</taxon>
        <taxon>Flavobacteriales</taxon>
        <taxon>Flavobacteriaceae</taxon>
        <taxon>Christiangramia</taxon>
    </lineage>
</organism>
<dbReference type="SUPFAM" id="SSF48208">
    <property type="entry name" value="Six-hairpin glycosidases"/>
    <property type="match status" value="1"/>
</dbReference>
<dbReference type="InterPro" id="IPR012939">
    <property type="entry name" value="Glyco_hydro_92"/>
</dbReference>
<comment type="cofactor">
    <cofactor evidence="1">
        <name>Ca(2+)</name>
        <dbReference type="ChEBI" id="CHEBI:29108"/>
    </cofactor>
</comment>
<feature type="domain" description="Glycosyl hydrolase family 92 N-terminal" evidence="5">
    <location>
        <begin position="40"/>
        <end position="261"/>
    </location>
</feature>
<dbReference type="Proteomes" id="UP001257234">
    <property type="component" value="Unassembled WGS sequence"/>
</dbReference>